<sequence>MYNSKYSNNMPMKNNTDLAKQPNQGMFTNSLPIYQIKRSVHQRA</sequence>
<reference evidence="2" key="1">
    <citation type="submission" date="2018-02" db="EMBL/GenBank/DDBJ databases">
        <title>Rhizophora mucronata_Transcriptome.</title>
        <authorList>
            <person name="Meera S.P."/>
            <person name="Sreeshan A."/>
            <person name="Augustine A."/>
        </authorList>
    </citation>
    <scope>NUCLEOTIDE SEQUENCE</scope>
    <source>
        <tissue evidence="2">Leaf</tissue>
    </source>
</reference>
<dbReference type="EMBL" id="GGEC01085267">
    <property type="protein sequence ID" value="MBX65751.1"/>
    <property type="molecule type" value="Transcribed_RNA"/>
</dbReference>
<proteinExistence type="predicted"/>
<organism evidence="2">
    <name type="scientific">Rhizophora mucronata</name>
    <name type="common">Asiatic mangrove</name>
    <dbReference type="NCBI Taxonomy" id="61149"/>
    <lineage>
        <taxon>Eukaryota</taxon>
        <taxon>Viridiplantae</taxon>
        <taxon>Streptophyta</taxon>
        <taxon>Embryophyta</taxon>
        <taxon>Tracheophyta</taxon>
        <taxon>Spermatophyta</taxon>
        <taxon>Magnoliopsida</taxon>
        <taxon>eudicotyledons</taxon>
        <taxon>Gunneridae</taxon>
        <taxon>Pentapetalae</taxon>
        <taxon>rosids</taxon>
        <taxon>fabids</taxon>
        <taxon>Malpighiales</taxon>
        <taxon>Rhizophoraceae</taxon>
        <taxon>Rhizophora</taxon>
    </lineage>
</organism>
<dbReference type="AlphaFoldDB" id="A0A2P2QFI5"/>
<evidence type="ECO:0000256" key="1">
    <source>
        <dbReference type="SAM" id="MobiDB-lite"/>
    </source>
</evidence>
<evidence type="ECO:0000313" key="2">
    <source>
        <dbReference type="EMBL" id="MBX65751.1"/>
    </source>
</evidence>
<accession>A0A2P2QFI5</accession>
<feature type="region of interest" description="Disordered" evidence="1">
    <location>
        <begin position="1"/>
        <end position="24"/>
    </location>
</feature>
<name>A0A2P2QFI5_RHIMU</name>
<protein>
    <submittedName>
        <fullName evidence="2">Uncharacterized protein</fullName>
    </submittedName>
</protein>